<organism evidence="2 3">
    <name type="scientific">SAR86 cluster bacterium</name>
    <dbReference type="NCBI Taxonomy" id="2030880"/>
    <lineage>
        <taxon>Bacteria</taxon>
        <taxon>Pseudomonadati</taxon>
        <taxon>Pseudomonadota</taxon>
        <taxon>Gammaproteobacteria</taxon>
        <taxon>SAR86 cluster</taxon>
    </lineage>
</organism>
<gene>
    <name evidence="2" type="ORF">COA71_14515</name>
</gene>
<dbReference type="AlphaFoldDB" id="A0A2A5C6W7"/>
<accession>A0A2A5C6W7</accession>
<protein>
    <submittedName>
        <fullName evidence="2">Uncharacterized protein</fullName>
    </submittedName>
</protein>
<keyword evidence="1" id="KW-1133">Transmembrane helix</keyword>
<comment type="caution">
    <text evidence="2">The sequence shown here is derived from an EMBL/GenBank/DDBJ whole genome shotgun (WGS) entry which is preliminary data.</text>
</comment>
<evidence type="ECO:0000256" key="1">
    <source>
        <dbReference type="SAM" id="Phobius"/>
    </source>
</evidence>
<dbReference type="Proteomes" id="UP000228987">
    <property type="component" value="Unassembled WGS sequence"/>
</dbReference>
<sequence>MIRGPTNSERKQEHEIFLERYQEINERFNISDKKADDLLVKINDLITVVSISSEKQTAITEKIFTQERNYTRQTKEFRDYIHENNEAVVKLEKSVLKMNERIKQNKRPIDVVKQIIITVVPLVIVAYVIYAGGWK</sequence>
<name>A0A2A5C6W7_9GAMM</name>
<evidence type="ECO:0000313" key="2">
    <source>
        <dbReference type="EMBL" id="PCJ39126.1"/>
    </source>
</evidence>
<dbReference type="EMBL" id="NVWI01000018">
    <property type="protein sequence ID" value="PCJ39126.1"/>
    <property type="molecule type" value="Genomic_DNA"/>
</dbReference>
<proteinExistence type="predicted"/>
<keyword evidence="1" id="KW-0812">Transmembrane</keyword>
<reference evidence="3" key="1">
    <citation type="submission" date="2017-08" db="EMBL/GenBank/DDBJ databases">
        <title>A dynamic microbial community with high functional redundancy inhabits the cold, oxic subseafloor aquifer.</title>
        <authorList>
            <person name="Tully B.J."/>
            <person name="Wheat C.G."/>
            <person name="Glazer B.T."/>
            <person name="Huber J.A."/>
        </authorList>
    </citation>
    <scope>NUCLEOTIDE SEQUENCE [LARGE SCALE GENOMIC DNA]</scope>
</reference>
<feature type="transmembrane region" description="Helical" evidence="1">
    <location>
        <begin position="111"/>
        <end position="130"/>
    </location>
</feature>
<keyword evidence="1" id="KW-0472">Membrane</keyword>
<evidence type="ECO:0000313" key="3">
    <source>
        <dbReference type="Proteomes" id="UP000228987"/>
    </source>
</evidence>